<dbReference type="PANTHER" id="PTHR30003:SF0">
    <property type="entry name" value="GLYCOLATE PERMEASE GLCA-RELATED"/>
    <property type="match status" value="1"/>
</dbReference>
<dbReference type="GO" id="GO:0015129">
    <property type="term" value="F:lactate transmembrane transporter activity"/>
    <property type="evidence" value="ECO:0007669"/>
    <property type="project" value="UniProtKB-UniRule"/>
</dbReference>
<evidence type="ECO:0000256" key="5">
    <source>
        <dbReference type="ARBA" id="ARBA00022692"/>
    </source>
</evidence>
<keyword evidence="7 8" id="KW-0472">Membrane</keyword>
<feature type="transmembrane region" description="Helical" evidence="8">
    <location>
        <begin position="434"/>
        <end position="453"/>
    </location>
</feature>
<feature type="transmembrane region" description="Helical" evidence="8">
    <location>
        <begin position="20"/>
        <end position="41"/>
    </location>
</feature>
<comment type="function">
    <text evidence="8">Uptake of L-lactate across the membrane. Can also transport D-lactate and glycolate.</text>
</comment>
<dbReference type="Proteomes" id="UP000269669">
    <property type="component" value="Unassembled WGS sequence"/>
</dbReference>
<comment type="caution">
    <text evidence="9">The sequence shown here is derived from an EMBL/GenBank/DDBJ whole genome shotgun (WGS) entry which is preliminary data.</text>
</comment>
<reference evidence="9 10" key="1">
    <citation type="submission" date="2018-12" db="EMBL/GenBank/DDBJ databases">
        <title>Sequencing of bacterial isolates from soil warming experiment in Harvard Forest, Massachusetts, USA.</title>
        <authorList>
            <person name="Deangelis K."/>
        </authorList>
    </citation>
    <scope>NUCLEOTIDE SEQUENCE [LARGE SCALE GENOMIC DNA]</scope>
    <source>
        <strain evidence="9 10">EB153</strain>
    </source>
</reference>
<protein>
    <recommendedName>
        <fullName evidence="8">L-lactate permease</fullName>
    </recommendedName>
</protein>
<dbReference type="Pfam" id="PF02652">
    <property type="entry name" value="Lactate_perm"/>
    <property type="match status" value="1"/>
</dbReference>
<evidence type="ECO:0000256" key="3">
    <source>
        <dbReference type="ARBA" id="ARBA00022448"/>
    </source>
</evidence>
<evidence type="ECO:0000256" key="6">
    <source>
        <dbReference type="ARBA" id="ARBA00022989"/>
    </source>
</evidence>
<keyword evidence="4 8" id="KW-1003">Cell membrane</keyword>
<sequence length="554" mass="59221">MWRVPQLPAPWRQSYDPAHHWLLSALWAALPLIVLLVAMAVLHIKGHLAALAGVAAALVIALAVFQMPMRLALLASGLGAAYGLFPVCWIVFPVLFLYQLTVRAGRFTLLQECLTGVTPDSRLQLLLIAFAFGAFFEGTGGFGAPVAVCGSILIGLGFSPLEAAGLSLLANTAPVAFGALGIPIVALHGVTGLDTLVLSRVIGRLLAPFCVLIPFWLICAFAGFRAMIEVWPAILVAGATYGVTLLLISTFHGPWLADIAASTLTICALIAFFRLWKPKRILNPARQEVTHIPLTTSIPSAAVIRRAIMPWVVLALCVVFWGVPYFAQWIDSATTMLIPIHGLHQMVLRMPPAVTSPAAEPAIFNLNLLSATGTGIFVAGILAGFFMRLQLRDIADVFLQTLISMRFTIITISALMAIGFLARYSGMDATLGLAFARTGAFYPFFGTLIGWLGTASTGSDTSSNVLFGSLQKLTAQQLGISPYLMTSANSTGGVMGKMIAPQSIVVATTATNQYGSEGTILRFVFLHSLALACLMGLLVSLVAHWPLLTRLFLY</sequence>
<dbReference type="AlphaFoldDB" id="A0A428MHC6"/>
<name>A0A428MHC6_9BACT</name>
<feature type="transmembrane region" description="Helical" evidence="8">
    <location>
        <begin position="119"/>
        <end position="136"/>
    </location>
</feature>
<feature type="transmembrane region" description="Helical" evidence="8">
    <location>
        <begin position="255"/>
        <end position="276"/>
    </location>
</feature>
<feature type="transmembrane region" description="Helical" evidence="8">
    <location>
        <begin position="523"/>
        <end position="545"/>
    </location>
</feature>
<keyword evidence="10" id="KW-1185">Reference proteome</keyword>
<proteinExistence type="inferred from homology"/>
<feature type="transmembrane region" description="Helical" evidence="8">
    <location>
        <begin position="71"/>
        <end position="98"/>
    </location>
</feature>
<dbReference type="GO" id="GO:0005886">
    <property type="term" value="C:plasma membrane"/>
    <property type="evidence" value="ECO:0007669"/>
    <property type="project" value="UniProtKB-SubCell"/>
</dbReference>
<evidence type="ECO:0000313" key="9">
    <source>
        <dbReference type="EMBL" id="RSL16324.1"/>
    </source>
</evidence>
<dbReference type="PANTHER" id="PTHR30003">
    <property type="entry name" value="L-LACTATE PERMEASE"/>
    <property type="match status" value="1"/>
</dbReference>
<evidence type="ECO:0000313" key="10">
    <source>
        <dbReference type="Proteomes" id="UP000269669"/>
    </source>
</evidence>
<feature type="transmembrane region" description="Helical" evidence="8">
    <location>
        <begin position="202"/>
        <end position="223"/>
    </location>
</feature>
<evidence type="ECO:0000256" key="7">
    <source>
        <dbReference type="ARBA" id="ARBA00023136"/>
    </source>
</evidence>
<organism evidence="9 10">
    <name type="scientific">Edaphobacter aggregans</name>
    <dbReference type="NCBI Taxonomy" id="570835"/>
    <lineage>
        <taxon>Bacteria</taxon>
        <taxon>Pseudomonadati</taxon>
        <taxon>Acidobacteriota</taxon>
        <taxon>Terriglobia</taxon>
        <taxon>Terriglobales</taxon>
        <taxon>Acidobacteriaceae</taxon>
        <taxon>Edaphobacter</taxon>
    </lineage>
</organism>
<feature type="transmembrane region" description="Helical" evidence="8">
    <location>
        <begin position="168"/>
        <end position="190"/>
    </location>
</feature>
<feature type="transmembrane region" description="Helical" evidence="8">
    <location>
        <begin position="308"/>
        <end position="327"/>
    </location>
</feature>
<evidence type="ECO:0000256" key="8">
    <source>
        <dbReference type="RuleBase" id="RU365092"/>
    </source>
</evidence>
<dbReference type="InterPro" id="IPR003804">
    <property type="entry name" value="Lactate_perm"/>
</dbReference>
<feature type="transmembrane region" description="Helical" evidence="8">
    <location>
        <begin position="397"/>
        <end position="422"/>
    </location>
</feature>
<dbReference type="OrthoDB" id="9761056at2"/>
<accession>A0A428MHC6</accession>
<gene>
    <name evidence="9" type="ORF">EDE15_1836</name>
</gene>
<dbReference type="NCBIfam" id="TIGR00795">
    <property type="entry name" value="lctP"/>
    <property type="match status" value="1"/>
</dbReference>
<feature type="transmembrane region" description="Helical" evidence="8">
    <location>
        <begin position="230"/>
        <end position="249"/>
    </location>
</feature>
<keyword evidence="6 8" id="KW-1133">Transmembrane helix</keyword>
<comment type="subcellular location">
    <subcellularLocation>
        <location evidence="1 8">Cell membrane</location>
        <topology evidence="1 8">Multi-pass membrane protein</topology>
    </subcellularLocation>
</comment>
<comment type="similarity">
    <text evidence="2 8">Belongs to the lactate permease family.</text>
</comment>
<feature type="transmembrane region" description="Helical" evidence="8">
    <location>
        <begin position="48"/>
        <end position="65"/>
    </location>
</feature>
<dbReference type="EMBL" id="RSDW01000001">
    <property type="protein sequence ID" value="RSL16324.1"/>
    <property type="molecule type" value="Genomic_DNA"/>
</dbReference>
<dbReference type="RefSeq" id="WP_125484950.1">
    <property type="nucleotide sequence ID" value="NZ_RSDW01000001.1"/>
</dbReference>
<evidence type="ECO:0000256" key="4">
    <source>
        <dbReference type="ARBA" id="ARBA00022475"/>
    </source>
</evidence>
<evidence type="ECO:0000256" key="2">
    <source>
        <dbReference type="ARBA" id="ARBA00010100"/>
    </source>
</evidence>
<keyword evidence="5 8" id="KW-0812">Transmembrane</keyword>
<keyword evidence="3 8" id="KW-0813">Transport</keyword>
<evidence type="ECO:0000256" key="1">
    <source>
        <dbReference type="ARBA" id="ARBA00004651"/>
    </source>
</evidence>
<dbReference type="GO" id="GO:0015295">
    <property type="term" value="F:solute:proton symporter activity"/>
    <property type="evidence" value="ECO:0007669"/>
    <property type="project" value="TreeGrafter"/>
</dbReference>
<feature type="transmembrane region" description="Helical" evidence="8">
    <location>
        <begin position="362"/>
        <end position="385"/>
    </location>
</feature>